<feature type="transmembrane region" description="Helical" evidence="1">
    <location>
        <begin position="217"/>
        <end position="235"/>
    </location>
</feature>
<dbReference type="RefSeq" id="WP_072991561.1">
    <property type="nucleotide sequence ID" value="NZ_FQWE01000006.1"/>
</dbReference>
<organism evidence="3 4">
    <name type="scientific">Flavobacterium segetis</name>
    <dbReference type="NCBI Taxonomy" id="271157"/>
    <lineage>
        <taxon>Bacteria</taxon>
        <taxon>Pseudomonadati</taxon>
        <taxon>Bacteroidota</taxon>
        <taxon>Flavobacteriia</taxon>
        <taxon>Flavobacteriales</taxon>
        <taxon>Flavobacteriaceae</taxon>
        <taxon>Flavobacterium</taxon>
    </lineage>
</organism>
<keyword evidence="1" id="KW-0472">Membrane</keyword>
<reference evidence="4" key="1">
    <citation type="submission" date="2016-11" db="EMBL/GenBank/DDBJ databases">
        <authorList>
            <person name="Varghese N."/>
            <person name="Submissions S."/>
        </authorList>
    </citation>
    <scope>NUCLEOTIDE SEQUENCE [LARGE SCALE GENOMIC DNA]</scope>
    <source>
        <strain evidence="4">DSM 19741</strain>
    </source>
</reference>
<name>A0A1M5HZM4_9FLAO</name>
<dbReference type="Proteomes" id="UP000184036">
    <property type="component" value="Unassembled WGS sequence"/>
</dbReference>
<keyword evidence="1" id="KW-0812">Transmembrane</keyword>
<evidence type="ECO:0000313" key="3">
    <source>
        <dbReference type="EMBL" id="SHG21484.1"/>
    </source>
</evidence>
<dbReference type="OrthoDB" id="9816048at2"/>
<keyword evidence="4" id="KW-1185">Reference proteome</keyword>
<dbReference type="Pfam" id="PF01757">
    <property type="entry name" value="Acyl_transf_3"/>
    <property type="match status" value="1"/>
</dbReference>
<feature type="transmembrane region" description="Helical" evidence="1">
    <location>
        <begin position="12"/>
        <end position="29"/>
    </location>
</feature>
<evidence type="ECO:0000259" key="2">
    <source>
        <dbReference type="Pfam" id="PF01757"/>
    </source>
</evidence>
<feature type="transmembrane region" description="Helical" evidence="1">
    <location>
        <begin position="247"/>
        <end position="266"/>
    </location>
</feature>
<dbReference type="EMBL" id="FQWE01000006">
    <property type="protein sequence ID" value="SHG21484.1"/>
    <property type="molecule type" value="Genomic_DNA"/>
</dbReference>
<feature type="transmembrane region" description="Helical" evidence="1">
    <location>
        <begin position="186"/>
        <end position="205"/>
    </location>
</feature>
<keyword evidence="1" id="KW-1133">Transmembrane helix</keyword>
<accession>A0A1M5HZM4</accession>
<sequence length="378" mass="44515">MIENKNRIQIFDIAKGISIILMTISRYDFTEIYPTLLSFQNIVMVFKMPSFIFISGYLMSSRLNFRTFLYNKIDGLLKPLISFAFSLTLLYIILYIAASNTVTLNGCLNYIINLARAFYHGSFDMINVSFWFIGGLFLGQISLKGFLVIFKSKKPLNYIFLTIFFIVLFILSSINIKFYWTEYIPIFFTYLLLGYTFKILFARYLKGTNFFYGNKMIIFPLLYAVTVIVFTKLNIEINLNIAGLHFNYHYLLLLSVVGVFSLLYVCRYIEKIPIVRSLLIYCSRASFFILAYHIFIKDVFAIMFDLENYNPLLHTILFFLNIMLCCTIYMFLKKVTVIRIFFYPIKTIELSEIEIKIVNVIYINKYIPKEFLLNKNMT</sequence>
<feature type="transmembrane region" description="Helical" evidence="1">
    <location>
        <begin position="80"/>
        <end position="98"/>
    </location>
</feature>
<dbReference type="InterPro" id="IPR002656">
    <property type="entry name" value="Acyl_transf_3_dom"/>
</dbReference>
<gene>
    <name evidence="3" type="ORF">SAMN05444396_10632</name>
</gene>
<evidence type="ECO:0000313" key="4">
    <source>
        <dbReference type="Proteomes" id="UP000184036"/>
    </source>
</evidence>
<feature type="transmembrane region" description="Helical" evidence="1">
    <location>
        <begin position="312"/>
        <end position="332"/>
    </location>
</feature>
<dbReference type="AlphaFoldDB" id="A0A1M5HZM4"/>
<dbReference type="GO" id="GO:0016747">
    <property type="term" value="F:acyltransferase activity, transferring groups other than amino-acyl groups"/>
    <property type="evidence" value="ECO:0007669"/>
    <property type="project" value="InterPro"/>
</dbReference>
<protein>
    <submittedName>
        <fullName evidence="3">Fucose 4-O-acetylase</fullName>
    </submittedName>
</protein>
<feature type="domain" description="Acyltransferase 3" evidence="2">
    <location>
        <begin position="11"/>
        <end position="329"/>
    </location>
</feature>
<feature type="transmembrane region" description="Helical" evidence="1">
    <location>
        <begin position="41"/>
        <end position="59"/>
    </location>
</feature>
<feature type="transmembrane region" description="Helical" evidence="1">
    <location>
        <begin position="158"/>
        <end position="180"/>
    </location>
</feature>
<evidence type="ECO:0000256" key="1">
    <source>
        <dbReference type="SAM" id="Phobius"/>
    </source>
</evidence>
<dbReference type="STRING" id="271157.SAMN05444396_10632"/>
<proteinExistence type="predicted"/>
<feature type="transmembrane region" description="Helical" evidence="1">
    <location>
        <begin position="278"/>
        <end position="296"/>
    </location>
</feature>